<keyword evidence="2 4" id="KW-0238">DNA-binding</keyword>
<feature type="DNA-binding region" description="H-T-H motif" evidence="4">
    <location>
        <begin position="36"/>
        <end position="55"/>
    </location>
</feature>
<evidence type="ECO:0000256" key="4">
    <source>
        <dbReference type="PROSITE-ProRule" id="PRU00335"/>
    </source>
</evidence>
<dbReference type="RefSeq" id="WP_128877252.1">
    <property type="nucleotide sequence ID" value="NZ_JADCSX010000003.1"/>
</dbReference>
<gene>
    <name evidence="6" type="primary">nemR_1</name>
    <name evidence="6" type="ORF">NCTC13098_01184</name>
</gene>
<dbReference type="PROSITE" id="PS50977">
    <property type="entry name" value="HTH_TETR_2"/>
    <property type="match status" value="1"/>
</dbReference>
<dbReference type="AlphaFoldDB" id="A0A3P8K826"/>
<organism evidence="6 7">
    <name type="scientific">Raoultella terrigena</name>
    <name type="common">Klebsiella terrigena</name>
    <dbReference type="NCBI Taxonomy" id="577"/>
    <lineage>
        <taxon>Bacteria</taxon>
        <taxon>Pseudomonadati</taxon>
        <taxon>Pseudomonadota</taxon>
        <taxon>Gammaproteobacteria</taxon>
        <taxon>Enterobacterales</taxon>
        <taxon>Enterobacteriaceae</taxon>
        <taxon>Klebsiella/Raoultella group</taxon>
        <taxon>Raoultella</taxon>
    </lineage>
</organism>
<dbReference type="KEGG" id="rtg:NCTC13098_01184"/>
<evidence type="ECO:0000313" key="6">
    <source>
        <dbReference type="EMBL" id="VDR24885.1"/>
    </source>
</evidence>
<dbReference type="InterPro" id="IPR036271">
    <property type="entry name" value="Tet_transcr_reg_TetR-rel_C_sf"/>
</dbReference>
<name>A0A3P8K826_RAOTE</name>
<reference evidence="6 7" key="1">
    <citation type="submission" date="2018-12" db="EMBL/GenBank/DDBJ databases">
        <authorList>
            <consortium name="Pathogen Informatics"/>
        </authorList>
    </citation>
    <scope>NUCLEOTIDE SEQUENCE [LARGE SCALE GENOMIC DNA]</scope>
    <source>
        <strain evidence="6 7">NCTC13098</strain>
    </source>
</reference>
<evidence type="ECO:0000313" key="7">
    <source>
        <dbReference type="Proteomes" id="UP000274346"/>
    </source>
</evidence>
<dbReference type="InterPro" id="IPR001647">
    <property type="entry name" value="HTH_TetR"/>
</dbReference>
<dbReference type="PRINTS" id="PR00455">
    <property type="entry name" value="HTHTETR"/>
</dbReference>
<dbReference type="SUPFAM" id="SSF46689">
    <property type="entry name" value="Homeodomain-like"/>
    <property type="match status" value="1"/>
</dbReference>
<keyword evidence="3" id="KW-0804">Transcription</keyword>
<dbReference type="PANTHER" id="PTHR47506:SF7">
    <property type="entry name" value="TRANSCRIPTIONAL REGULATORY PROTEIN"/>
    <property type="match status" value="1"/>
</dbReference>
<evidence type="ECO:0000256" key="2">
    <source>
        <dbReference type="ARBA" id="ARBA00023125"/>
    </source>
</evidence>
<evidence type="ECO:0000256" key="3">
    <source>
        <dbReference type="ARBA" id="ARBA00023163"/>
    </source>
</evidence>
<dbReference type="Gene3D" id="1.10.357.10">
    <property type="entry name" value="Tetracycline Repressor, domain 2"/>
    <property type="match status" value="1"/>
</dbReference>
<proteinExistence type="predicted"/>
<dbReference type="Pfam" id="PF00440">
    <property type="entry name" value="TetR_N"/>
    <property type="match status" value="1"/>
</dbReference>
<dbReference type="EMBL" id="LR131271">
    <property type="protein sequence ID" value="VDR24885.1"/>
    <property type="molecule type" value="Genomic_DNA"/>
</dbReference>
<dbReference type="InterPro" id="IPR023772">
    <property type="entry name" value="DNA-bd_HTH_TetR-type_CS"/>
</dbReference>
<dbReference type="Gene3D" id="1.10.10.60">
    <property type="entry name" value="Homeodomain-like"/>
    <property type="match status" value="1"/>
</dbReference>
<dbReference type="PROSITE" id="PS01081">
    <property type="entry name" value="HTH_TETR_1"/>
    <property type="match status" value="1"/>
</dbReference>
<dbReference type="PANTHER" id="PTHR47506">
    <property type="entry name" value="TRANSCRIPTIONAL REGULATORY PROTEIN"/>
    <property type="match status" value="1"/>
</dbReference>
<dbReference type="SUPFAM" id="SSF48498">
    <property type="entry name" value="Tetracyclin repressor-like, C-terminal domain"/>
    <property type="match status" value="1"/>
</dbReference>
<sequence length="194" mass="20911">MARTGRVSREQSEINRNSIITTSSQLFRERGLDGVSVKDIMSAAGLTHGGFYGHFSSKDALEAVACEQAFEESRSALAESGISSFPQLVEYYLSPRHRDAPASGCAVAALATDVQRKGEDKPVHEAYISGVKKMAESIKNMQDGVPAPDINDRHLVQFALMTGALMLARATSGDDISERFLTAAKKALLESDCV</sequence>
<dbReference type="Proteomes" id="UP000274346">
    <property type="component" value="Chromosome"/>
</dbReference>
<protein>
    <submittedName>
        <fullName evidence="6">HTH-type transcriptional repressor nemR</fullName>
    </submittedName>
</protein>
<accession>A0A3P8K826</accession>
<evidence type="ECO:0000259" key="5">
    <source>
        <dbReference type="PROSITE" id="PS50977"/>
    </source>
</evidence>
<dbReference type="InterPro" id="IPR009057">
    <property type="entry name" value="Homeodomain-like_sf"/>
</dbReference>
<feature type="domain" description="HTH tetR-type" evidence="5">
    <location>
        <begin position="13"/>
        <end position="73"/>
    </location>
</feature>
<evidence type="ECO:0000256" key="1">
    <source>
        <dbReference type="ARBA" id="ARBA00023015"/>
    </source>
</evidence>
<keyword evidence="1" id="KW-0805">Transcription regulation</keyword>
<dbReference type="GO" id="GO:0003677">
    <property type="term" value="F:DNA binding"/>
    <property type="evidence" value="ECO:0007669"/>
    <property type="project" value="UniProtKB-UniRule"/>
</dbReference>